<keyword evidence="3" id="KW-1003">Cell membrane</keyword>
<evidence type="ECO:0000256" key="4">
    <source>
        <dbReference type="ARBA" id="ARBA00022692"/>
    </source>
</evidence>
<feature type="region of interest" description="Disordered" evidence="7">
    <location>
        <begin position="118"/>
        <end position="138"/>
    </location>
</feature>
<evidence type="ECO:0000256" key="7">
    <source>
        <dbReference type="SAM" id="MobiDB-lite"/>
    </source>
</evidence>
<dbReference type="InterPro" id="IPR006685">
    <property type="entry name" value="MscS_channel_2nd"/>
</dbReference>
<evidence type="ECO:0000256" key="1">
    <source>
        <dbReference type="ARBA" id="ARBA00004651"/>
    </source>
</evidence>
<accession>A0A8T0GNE1</accession>
<gene>
    <name evidence="10" type="ORF">KC19_10G154900</name>
</gene>
<keyword evidence="6 8" id="KW-0472">Membrane</keyword>
<comment type="subcellular location">
    <subcellularLocation>
        <location evidence="1">Cell membrane</location>
        <topology evidence="1">Multi-pass membrane protein</topology>
    </subcellularLocation>
</comment>
<sequence length="522" mass="55566">MIKAAMASMARYSKLPSAVPVGRSPVLRFLPASVQLPSHLLNNPTSRTSVSARVDNGSSRFYSARLGVSIVARSERIQSRHSGLRHTWLAETSNHLRGFASSTKDIAASVASAVPSAAGPGLPPPNCAEGAASGGPADSISNVAESTRNAVNSLLESSREAAAKMFPAVDNWMDPSGGGVAELVVPATSAIGVSLVAWLLLPKVLRKFHSYVESGPTARLLGRLPQEKQPYELSVFSALDLPLRFLASVVTFSYLGYIVAPTSIGAHYLTQIWSGATVISAIWFAYRWKSNAFARMLTGKTMTNPERERYLTMDRLSSIGLFVLGGMAFAEACGVAVQSILTVGGIGGVATAFAARDILGNMLSGVSLQFSRPFTVGDTISAGSVNGQVVEMGLHTTQLLNSDKFPIVVPNSFFSNQVIINKSRARYRGYSFNLPVHIQDLEQIPGITSEIRQMLASHPKVYLEKESPRCHVSQVGPSSLNIAVSCNLKPMGTDDYLATGDELLIESARLVVKTGATLGTPA</sequence>
<keyword evidence="4 8" id="KW-0812">Transmembrane</keyword>
<evidence type="ECO:0000256" key="6">
    <source>
        <dbReference type="ARBA" id="ARBA00023136"/>
    </source>
</evidence>
<feature type="transmembrane region" description="Helical" evidence="8">
    <location>
        <begin position="266"/>
        <end position="286"/>
    </location>
</feature>
<keyword evidence="11" id="KW-1185">Reference proteome</keyword>
<dbReference type="Proteomes" id="UP000822688">
    <property type="component" value="Chromosome 10"/>
</dbReference>
<feature type="transmembrane region" description="Helical" evidence="8">
    <location>
        <begin position="241"/>
        <end position="260"/>
    </location>
</feature>
<organism evidence="10 11">
    <name type="scientific">Ceratodon purpureus</name>
    <name type="common">Fire moss</name>
    <name type="synonym">Dicranum purpureum</name>
    <dbReference type="NCBI Taxonomy" id="3225"/>
    <lineage>
        <taxon>Eukaryota</taxon>
        <taxon>Viridiplantae</taxon>
        <taxon>Streptophyta</taxon>
        <taxon>Embryophyta</taxon>
        <taxon>Bryophyta</taxon>
        <taxon>Bryophytina</taxon>
        <taxon>Bryopsida</taxon>
        <taxon>Dicranidae</taxon>
        <taxon>Pseudoditrichales</taxon>
        <taxon>Ditrichaceae</taxon>
        <taxon>Ceratodon</taxon>
    </lineage>
</organism>
<reference evidence="10" key="1">
    <citation type="submission" date="2020-06" db="EMBL/GenBank/DDBJ databases">
        <title>WGS assembly of Ceratodon purpureus strain R40.</title>
        <authorList>
            <person name="Carey S.B."/>
            <person name="Jenkins J."/>
            <person name="Shu S."/>
            <person name="Lovell J.T."/>
            <person name="Sreedasyam A."/>
            <person name="Maumus F."/>
            <person name="Tiley G.P."/>
            <person name="Fernandez-Pozo N."/>
            <person name="Barry K."/>
            <person name="Chen C."/>
            <person name="Wang M."/>
            <person name="Lipzen A."/>
            <person name="Daum C."/>
            <person name="Saski C.A."/>
            <person name="Payton A.C."/>
            <person name="Mcbreen J.C."/>
            <person name="Conrad R.E."/>
            <person name="Kollar L.M."/>
            <person name="Olsson S."/>
            <person name="Huttunen S."/>
            <person name="Landis J.B."/>
            <person name="Wickett N.J."/>
            <person name="Johnson M.G."/>
            <person name="Rensing S.A."/>
            <person name="Grimwood J."/>
            <person name="Schmutz J."/>
            <person name="Mcdaniel S.F."/>
        </authorList>
    </citation>
    <scope>NUCLEOTIDE SEQUENCE</scope>
    <source>
        <strain evidence="10">R40</strain>
    </source>
</reference>
<comment type="similarity">
    <text evidence="2">Belongs to the MscS (TC 1.A.23) family.</text>
</comment>
<keyword evidence="5 8" id="KW-1133">Transmembrane helix</keyword>
<dbReference type="PANTHER" id="PTHR30566:SF5">
    <property type="entry name" value="MECHANOSENSITIVE ION CHANNEL PROTEIN 1, MITOCHONDRIAL-RELATED"/>
    <property type="match status" value="1"/>
</dbReference>
<dbReference type="Gene3D" id="1.10.287.1260">
    <property type="match status" value="1"/>
</dbReference>
<evidence type="ECO:0000313" key="11">
    <source>
        <dbReference type="Proteomes" id="UP000822688"/>
    </source>
</evidence>
<dbReference type="InterPro" id="IPR010920">
    <property type="entry name" value="LSM_dom_sf"/>
</dbReference>
<dbReference type="PANTHER" id="PTHR30566">
    <property type="entry name" value="YNAI-RELATED MECHANOSENSITIVE ION CHANNEL"/>
    <property type="match status" value="1"/>
</dbReference>
<dbReference type="InterPro" id="IPR011066">
    <property type="entry name" value="MscS_channel_C_sf"/>
</dbReference>
<evidence type="ECO:0000256" key="8">
    <source>
        <dbReference type="SAM" id="Phobius"/>
    </source>
</evidence>
<evidence type="ECO:0000313" key="10">
    <source>
        <dbReference type="EMBL" id="KAG0560107.1"/>
    </source>
</evidence>
<dbReference type="GO" id="GO:0005886">
    <property type="term" value="C:plasma membrane"/>
    <property type="evidence" value="ECO:0007669"/>
    <property type="project" value="UniProtKB-SubCell"/>
</dbReference>
<proteinExistence type="inferred from homology"/>
<dbReference type="Pfam" id="PF00924">
    <property type="entry name" value="MS_channel_2nd"/>
    <property type="match status" value="1"/>
</dbReference>
<dbReference type="InterPro" id="IPR011014">
    <property type="entry name" value="MscS_channel_TM-2"/>
</dbReference>
<evidence type="ECO:0000256" key="2">
    <source>
        <dbReference type="ARBA" id="ARBA00008017"/>
    </source>
</evidence>
<protein>
    <recommendedName>
        <fullName evidence="9">Mechanosensitive ion channel MscS domain-containing protein</fullName>
    </recommendedName>
</protein>
<evidence type="ECO:0000259" key="9">
    <source>
        <dbReference type="Pfam" id="PF00924"/>
    </source>
</evidence>
<feature type="domain" description="Mechanosensitive ion channel MscS" evidence="9">
    <location>
        <begin position="357"/>
        <end position="424"/>
    </location>
</feature>
<dbReference type="InterPro" id="IPR023408">
    <property type="entry name" value="MscS_beta-dom_sf"/>
</dbReference>
<dbReference type="Gene3D" id="2.30.30.60">
    <property type="match status" value="1"/>
</dbReference>
<dbReference type="GO" id="GO:0055085">
    <property type="term" value="P:transmembrane transport"/>
    <property type="evidence" value="ECO:0007669"/>
    <property type="project" value="InterPro"/>
</dbReference>
<comment type="caution">
    <text evidence="10">The sequence shown here is derived from an EMBL/GenBank/DDBJ whole genome shotgun (WGS) entry which is preliminary data.</text>
</comment>
<dbReference type="SUPFAM" id="SSF82861">
    <property type="entry name" value="Mechanosensitive channel protein MscS (YggB), transmembrane region"/>
    <property type="match status" value="1"/>
</dbReference>
<feature type="transmembrane region" description="Helical" evidence="8">
    <location>
        <begin position="183"/>
        <end position="201"/>
    </location>
</feature>
<evidence type="ECO:0000256" key="3">
    <source>
        <dbReference type="ARBA" id="ARBA00022475"/>
    </source>
</evidence>
<evidence type="ECO:0000256" key="5">
    <source>
        <dbReference type="ARBA" id="ARBA00022989"/>
    </source>
</evidence>
<dbReference type="EMBL" id="CM026431">
    <property type="protein sequence ID" value="KAG0560107.1"/>
    <property type="molecule type" value="Genomic_DNA"/>
</dbReference>
<name>A0A8T0GNE1_CERPU</name>
<dbReference type="AlphaFoldDB" id="A0A8T0GNE1"/>
<dbReference type="SUPFAM" id="SSF50182">
    <property type="entry name" value="Sm-like ribonucleoproteins"/>
    <property type="match status" value="1"/>
</dbReference>
<dbReference type="SUPFAM" id="SSF82689">
    <property type="entry name" value="Mechanosensitive channel protein MscS (YggB), C-terminal domain"/>
    <property type="match status" value="1"/>
</dbReference>